<dbReference type="Pfam" id="PF13692">
    <property type="entry name" value="Glyco_trans_1_4"/>
    <property type="match status" value="1"/>
</dbReference>
<dbReference type="SUPFAM" id="SSF53756">
    <property type="entry name" value="UDP-Glycosyltransferase/glycogen phosphorylase"/>
    <property type="match status" value="1"/>
</dbReference>
<proteinExistence type="predicted"/>
<evidence type="ECO:0000313" key="2">
    <source>
        <dbReference type="Proteomes" id="UP000184386"/>
    </source>
</evidence>
<reference evidence="1 2" key="1">
    <citation type="submission" date="2016-11" db="EMBL/GenBank/DDBJ databases">
        <authorList>
            <person name="Jaros S."/>
            <person name="Januszkiewicz K."/>
            <person name="Wedrychowicz H."/>
        </authorList>
    </citation>
    <scope>NUCLEOTIDE SEQUENCE [LARGE SCALE GENOMIC DNA]</scope>
    <source>
        <strain evidence="1 2">DSM 15929</strain>
    </source>
</reference>
<dbReference type="STRING" id="1121322.SAMN02745136_00166"/>
<accession>A0A1M6JQI9</accession>
<dbReference type="OrthoDB" id="2022569at2"/>
<sequence>MNVLVLTEEVWNDKIYPGNVMTNWLSGFSGTLANLYLASGEPDNLCCSRYFQITDRMALESLITRKGTGKWLITRRFGTANHYPELKGKKLHLKGDKTRGYKPLKAVLGGPLRLCRDQVWLRSDFKGSLLMDFLEDFRPEVIFSLRFYSRRMLYMERLLHSVTGAPVIVFTGDDEYSLRQLNISPFYWCRKLLFRKDLRKTAPVYAKYLTLSERQSRQMEEELGVSAGVLRKGGSFEGYREKPAAGPIRIVYAGRLYCNRKKTLAAIAKAISLINRNEVLMTLEIYTKEKLTQKERKHLHDERSVFLKSFVSPESLEEIYQAADVALLAESFDLKNKLLTKYSFSTKIVDCLASSCAVLAVGPYENEGIRYLKKNKAAICIGSPENIYPVLSRLAGHRDKIELYRRRAWELGRKEHQEEKIRGELEEVLKEAVKE</sequence>
<dbReference type="Proteomes" id="UP000184386">
    <property type="component" value="Unassembled WGS sequence"/>
</dbReference>
<keyword evidence="2" id="KW-1185">Reference proteome</keyword>
<dbReference type="Gene3D" id="3.40.50.2000">
    <property type="entry name" value="Glycogen Phosphorylase B"/>
    <property type="match status" value="1"/>
</dbReference>
<evidence type="ECO:0000313" key="1">
    <source>
        <dbReference type="EMBL" id="SHJ48906.1"/>
    </source>
</evidence>
<gene>
    <name evidence="1" type="ORF">SAMN02745136_00166</name>
</gene>
<dbReference type="AlphaFoldDB" id="A0A1M6JQI9"/>
<dbReference type="GO" id="GO:0016740">
    <property type="term" value="F:transferase activity"/>
    <property type="evidence" value="ECO:0007669"/>
    <property type="project" value="UniProtKB-KW"/>
</dbReference>
<organism evidence="1 2">
    <name type="scientific">Anaerocolumna jejuensis DSM 15929</name>
    <dbReference type="NCBI Taxonomy" id="1121322"/>
    <lineage>
        <taxon>Bacteria</taxon>
        <taxon>Bacillati</taxon>
        <taxon>Bacillota</taxon>
        <taxon>Clostridia</taxon>
        <taxon>Lachnospirales</taxon>
        <taxon>Lachnospiraceae</taxon>
        <taxon>Anaerocolumna</taxon>
    </lineage>
</organism>
<keyword evidence="1" id="KW-0808">Transferase</keyword>
<name>A0A1M6JQI9_9FIRM</name>
<dbReference type="RefSeq" id="WP_073271916.1">
    <property type="nucleotide sequence ID" value="NZ_FRAC01000006.1"/>
</dbReference>
<protein>
    <submittedName>
        <fullName evidence="1">Glycosyl transferases group 1</fullName>
    </submittedName>
</protein>
<dbReference type="EMBL" id="FRAC01000006">
    <property type="protein sequence ID" value="SHJ48906.1"/>
    <property type="molecule type" value="Genomic_DNA"/>
</dbReference>